<sequence length="93" mass="9976">MYSFISIPLILPSPPDGPSGGANLLRTWLLHSVGAKQTLSLPGRGCAALMCHAICVDWLMAVLSSTPFCQHEQAPTGNALDYVPVFPLSLEWP</sequence>
<name>A0AAN7WVU6_ELEMC</name>
<proteinExistence type="predicted"/>
<reference evidence="1 2" key="2">
    <citation type="journal article" date="2023" name="Mol. Biol. Evol.">
        <title>Genomics of Secondarily Temperate Adaptation in the Only Non-Antarctic Icefish.</title>
        <authorList>
            <person name="Rivera-Colon A.G."/>
            <person name="Rayamajhi N."/>
            <person name="Minhas B.F."/>
            <person name="Madrigal G."/>
            <person name="Bilyk K.T."/>
            <person name="Yoon V."/>
            <person name="Hune M."/>
            <person name="Gregory S."/>
            <person name="Cheng C.H.C."/>
            <person name="Catchen J.M."/>
        </authorList>
    </citation>
    <scope>NUCLEOTIDE SEQUENCE [LARGE SCALE GENOMIC DNA]</scope>
    <source>
        <strain evidence="1">JMC-PN-2008</strain>
    </source>
</reference>
<comment type="caution">
    <text evidence="1">The sequence shown here is derived from an EMBL/GenBank/DDBJ whole genome shotgun (WGS) entry which is preliminary data.</text>
</comment>
<evidence type="ECO:0000313" key="2">
    <source>
        <dbReference type="Proteomes" id="UP001346869"/>
    </source>
</evidence>
<dbReference type="EMBL" id="JAUZQC010000025">
    <property type="protein sequence ID" value="KAK5848344.1"/>
    <property type="molecule type" value="Genomic_DNA"/>
</dbReference>
<keyword evidence="2" id="KW-1185">Reference proteome</keyword>
<reference evidence="1 2" key="1">
    <citation type="journal article" date="2023" name="Genes (Basel)">
        <title>Chromosome-Level Genome Assembly and Circadian Gene Repertoire of the Patagonia Blennie Eleginops maclovinus-The Closest Ancestral Proxy of Antarctic Cryonotothenioids.</title>
        <authorList>
            <person name="Cheng C.C."/>
            <person name="Rivera-Colon A.G."/>
            <person name="Minhas B.F."/>
            <person name="Wilson L."/>
            <person name="Rayamajhi N."/>
            <person name="Vargas-Chacoff L."/>
            <person name="Catchen J.M."/>
        </authorList>
    </citation>
    <scope>NUCLEOTIDE SEQUENCE [LARGE SCALE GENOMIC DNA]</scope>
    <source>
        <strain evidence="1">JMC-PN-2008</strain>
    </source>
</reference>
<protein>
    <submittedName>
        <fullName evidence="1">Uncharacterized protein</fullName>
    </submittedName>
</protein>
<evidence type="ECO:0000313" key="1">
    <source>
        <dbReference type="EMBL" id="KAK5848344.1"/>
    </source>
</evidence>
<accession>A0AAN7WVU6</accession>
<gene>
    <name evidence="1" type="ORF">PBY51_005968</name>
</gene>
<dbReference type="AlphaFoldDB" id="A0AAN7WVU6"/>
<dbReference type="Proteomes" id="UP001346869">
    <property type="component" value="Unassembled WGS sequence"/>
</dbReference>
<organism evidence="1 2">
    <name type="scientific">Eleginops maclovinus</name>
    <name type="common">Patagonian blennie</name>
    <name type="synonym">Eleginus maclovinus</name>
    <dbReference type="NCBI Taxonomy" id="56733"/>
    <lineage>
        <taxon>Eukaryota</taxon>
        <taxon>Metazoa</taxon>
        <taxon>Chordata</taxon>
        <taxon>Craniata</taxon>
        <taxon>Vertebrata</taxon>
        <taxon>Euteleostomi</taxon>
        <taxon>Actinopterygii</taxon>
        <taxon>Neopterygii</taxon>
        <taxon>Teleostei</taxon>
        <taxon>Neoteleostei</taxon>
        <taxon>Acanthomorphata</taxon>
        <taxon>Eupercaria</taxon>
        <taxon>Perciformes</taxon>
        <taxon>Notothenioidei</taxon>
        <taxon>Eleginopidae</taxon>
        <taxon>Eleginops</taxon>
    </lineage>
</organism>